<gene>
    <name evidence="2" type="ORF">BBA_00066</name>
</gene>
<protein>
    <submittedName>
        <fullName evidence="2">Phosphotransferase enzyme family domain protein</fullName>
    </submittedName>
</protein>
<evidence type="ECO:0000313" key="3">
    <source>
        <dbReference type="Proteomes" id="UP000002762"/>
    </source>
</evidence>
<reference evidence="2 3" key="1">
    <citation type="journal article" date="2012" name="Sci. Rep.">
        <title>Genomic perspectives on the evolution of fungal entomopathogenicity in Beauveria bassiana.</title>
        <authorList>
            <person name="Xiao G."/>
            <person name="Ying S.H."/>
            <person name="Zheng P."/>
            <person name="Wang Z.L."/>
            <person name="Zhang S."/>
            <person name="Xie X.Q."/>
            <person name="Shang Y."/>
            <person name="St Leger R.J."/>
            <person name="Zhao G.P."/>
            <person name="Wang C."/>
            <person name="Feng M.G."/>
        </authorList>
    </citation>
    <scope>NUCLEOTIDE SEQUENCE [LARGE SCALE GENOMIC DNA]</scope>
    <source>
        <strain evidence="2 3">ARSEF 2860</strain>
    </source>
</reference>
<dbReference type="HOGENOM" id="CLU_007526_0_2_1"/>
<dbReference type="Proteomes" id="UP000002762">
    <property type="component" value="Unassembled WGS sequence"/>
</dbReference>
<name>J5K8J5_BEAB2</name>
<dbReference type="Gene3D" id="3.30.200.20">
    <property type="entry name" value="Phosphorylase Kinase, domain 1"/>
    <property type="match status" value="1"/>
</dbReference>
<dbReference type="InterPro" id="IPR011009">
    <property type="entry name" value="Kinase-like_dom_sf"/>
</dbReference>
<dbReference type="RefSeq" id="XP_008593385.1">
    <property type="nucleotide sequence ID" value="XM_008595163.1"/>
</dbReference>
<dbReference type="OrthoDB" id="191037at2759"/>
<dbReference type="InParanoid" id="J5K8J5"/>
<keyword evidence="3" id="KW-1185">Reference proteome</keyword>
<dbReference type="SUPFAM" id="SSF56112">
    <property type="entry name" value="Protein kinase-like (PK-like)"/>
    <property type="match status" value="1"/>
</dbReference>
<organism evidence="2 3">
    <name type="scientific">Beauveria bassiana (strain ARSEF 2860)</name>
    <name type="common">White muscardine disease fungus</name>
    <name type="synonym">Tritirachium shiotae</name>
    <dbReference type="NCBI Taxonomy" id="655819"/>
    <lineage>
        <taxon>Eukaryota</taxon>
        <taxon>Fungi</taxon>
        <taxon>Dikarya</taxon>
        <taxon>Ascomycota</taxon>
        <taxon>Pezizomycotina</taxon>
        <taxon>Sordariomycetes</taxon>
        <taxon>Hypocreomycetidae</taxon>
        <taxon>Hypocreales</taxon>
        <taxon>Cordycipitaceae</taxon>
        <taxon>Beauveria</taxon>
    </lineage>
</organism>
<feature type="domain" description="Aminoglycoside phosphotransferase" evidence="1">
    <location>
        <begin position="53"/>
        <end position="285"/>
    </location>
</feature>
<dbReference type="EMBL" id="JH725150">
    <property type="protein sequence ID" value="EJP70436.1"/>
    <property type="molecule type" value="Genomic_DNA"/>
</dbReference>
<sequence>MAGVVRQKIDQVALENFLRENVPEITTPIELKQASRICISAAHPPFQANVNGLRQFKHGQSNPTYQIVAADGKKYVLRKRPPGKQISKHAHRVEREYQVLVALENTDVPVPKPYALCEDESIIGTTFYIMEFLDGRIFADVGVPGVSPEERTAIWEAAAKTLAKLHAIDPRQVGLEGFGKPSGFYKRQIRSFDAICASQSKVINTATQEPLGPLPYYAECVQFFQNASVQPRDRSCLVHGDYRVDNLVFHKTEPRVIGILDWETSTIGHPLSDIASLVTFFHMARHPGGSPYDLSSLLPGRTPGMPQPEQIVQWYACYGDYDPAPDFDYGIAFSIWKTAVLCQGIEARMVTGQAGSDQVAAYAAIKAPLAELAWKLTQYSNSAWQQSARL</sequence>
<dbReference type="Pfam" id="PF01636">
    <property type="entry name" value="APH"/>
    <property type="match status" value="1"/>
</dbReference>
<dbReference type="InterPro" id="IPR052898">
    <property type="entry name" value="ACAD10-like"/>
</dbReference>
<proteinExistence type="predicted"/>
<dbReference type="STRING" id="655819.J5K8J5"/>
<accession>J5K8J5</accession>
<dbReference type="PANTHER" id="PTHR47829:SF1">
    <property type="entry name" value="HAD FAMILY PHOSPHATASE"/>
    <property type="match status" value="1"/>
</dbReference>
<dbReference type="GO" id="GO:0016740">
    <property type="term" value="F:transferase activity"/>
    <property type="evidence" value="ECO:0007669"/>
    <property type="project" value="UniProtKB-KW"/>
</dbReference>
<dbReference type="InterPro" id="IPR002575">
    <property type="entry name" value="Aminoglycoside_PTrfase"/>
</dbReference>
<dbReference type="AlphaFoldDB" id="J5K8J5"/>
<dbReference type="PANTHER" id="PTHR47829">
    <property type="entry name" value="HYDROLASE, PUTATIVE (AFU_ORTHOLOGUE AFUA_1G12880)-RELATED"/>
    <property type="match status" value="1"/>
</dbReference>
<evidence type="ECO:0000313" key="2">
    <source>
        <dbReference type="EMBL" id="EJP70436.1"/>
    </source>
</evidence>
<dbReference type="GeneID" id="19883078"/>
<dbReference type="InterPro" id="IPR041726">
    <property type="entry name" value="ACAD10_11_N"/>
</dbReference>
<dbReference type="Gene3D" id="3.90.1200.10">
    <property type="match status" value="1"/>
</dbReference>
<evidence type="ECO:0000259" key="1">
    <source>
        <dbReference type="Pfam" id="PF01636"/>
    </source>
</evidence>
<keyword evidence="2" id="KW-0808">Transferase</keyword>
<dbReference type="CDD" id="cd05154">
    <property type="entry name" value="ACAD10_11_N-like"/>
    <property type="match status" value="1"/>
</dbReference>